<dbReference type="PANTHER" id="PTHR42809">
    <property type="entry name" value="FLAVODOXIN 2"/>
    <property type="match status" value="1"/>
</dbReference>
<dbReference type="RefSeq" id="WP_069477812.1">
    <property type="nucleotide sequence ID" value="NZ_CP017111.1"/>
</dbReference>
<dbReference type="STRING" id="1193502.SHALO_1212"/>
<organism evidence="9 10">
    <name type="scientific">Sulfurospirillum halorespirans DSM 13726</name>
    <dbReference type="NCBI Taxonomy" id="1193502"/>
    <lineage>
        <taxon>Bacteria</taxon>
        <taxon>Pseudomonadati</taxon>
        <taxon>Campylobacterota</taxon>
        <taxon>Epsilonproteobacteria</taxon>
        <taxon>Campylobacterales</taxon>
        <taxon>Sulfurospirillaceae</taxon>
        <taxon>Sulfurospirillum</taxon>
    </lineage>
</organism>
<dbReference type="InterPro" id="IPR008254">
    <property type="entry name" value="Flavodoxin/NO_synth"/>
</dbReference>
<dbReference type="InterPro" id="IPR010086">
    <property type="entry name" value="Flavodoxin_lc"/>
</dbReference>
<dbReference type="Gene3D" id="3.40.50.360">
    <property type="match status" value="1"/>
</dbReference>
<feature type="domain" description="Flavodoxin-like" evidence="8">
    <location>
        <begin position="4"/>
        <end position="168"/>
    </location>
</feature>
<dbReference type="PATRIC" id="fig|1193502.14.peg.1230"/>
<dbReference type="GO" id="GO:0009055">
    <property type="term" value="F:electron transfer activity"/>
    <property type="evidence" value="ECO:0007669"/>
    <property type="project" value="UniProtKB-UniRule"/>
</dbReference>
<evidence type="ECO:0000256" key="1">
    <source>
        <dbReference type="ARBA" id="ARBA00001917"/>
    </source>
</evidence>
<evidence type="ECO:0000256" key="7">
    <source>
        <dbReference type="PIRNR" id="PIRNR038996"/>
    </source>
</evidence>
<dbReference type="GO" id="GO:0010181">
    <property type="term" value="F:FMN binding"/>
    <property type="evidence" value="ECO:0007669"/>
    <property type="project" value="UniProtKB-UniRule"/>
</dbReference>
<evidence type="ECO:0000256" key="5">
    <source>
        <dbReference type="ARBA" id="ARBA00022643"/>
    </source>
</evidence>
<dbReference type="PIRSF" id="PIRSF038996">
    <property type="entry name" value="FldA"/>
    <property type="match status" value="1"/>
</dbReference>
<accession>A0A1D7TJ89</accession>
<dbReference type="Pfam" id="PF00258">
    <property type="entry name" value="Flavodoxin_1"/>
    <property type="match status" value="1"/>
</dbReference>
<evidence type="ECO:0000313" key="10">
    <source>
        <dbReference type="Proteomes" id="UP000094609"/>
    </source>
</evidence>
<dbReference type="InterPro" id="IPR029039">
    <property type="entry name" value="Flavoprotein-like_sf"/>
</dbReference>
<keyword evidence="4 7" id="KW-0285">Flavoprotein</keyword>
<evidence type="ECO:0000256" key="3">
    <source>
        <dbReference type="ARBA" id="ARBA00022448"/>
    </source>
</evidence>
<dbReference type="AlphaFoldDB" id="A0A1D7TJ89"/>
<protein>
    <recommendedName>
        <fullName evidence="7">Flavodoxin</fullName>
    </recommendedName>
</protein>
<dbReference type="KEGG" id="shal:SHALO_1212"/>
<comment type="cofactor">
    <cofactor evidence="1 7">
        <name>FMN</name>
        <dbReference type="ChEBI" id="CHEBI:58210"/>
    </cofactor>
</comment>
<keyword evidence="6 7" id="KW-0249">Electron transport</keyword>
<dbReference type="PROSITE" id="PS00201">
    <property type="entry name" value="FLAVODOXIN"/>
    <property type="match status" value="1"/>
</dbReference>
<evidence type="ECO:0000259" key="8">
    <source>
        <dbReference type="PROSITE" id="PS50902"/>
    </source>
</evidence>
<dbReference type="EMBL" id="CP017111">
    <property type="protein sequence ID" value="AOO64990.1"/>
    <property type="molecule type" value="Genomic_DNA"/>
</dbReference>
<dbReference type="PROSITE" id="PS50902">
    <property type="entry name" value="FLAVODOXIN_LIKE"/>
    <property type="match status" value="1"/>
</dbReference>
<dbReference type="PANTHER" id="PTHR42809:SF1">
    <property type="entry name" value="FLAVODOXIN 1"/>
    <property type="match status" value="1"/>
</dbReference>
<keyword evidence="10" id="KW-1185">Reference proteome</keyword>
<evidence type="ECO:0000313" key="9">
    <source>
        <dbReference type="EMBL" id="AOO64990.1"/>
    </source>
</evidence>
<name>A0A1D7TJ89_9BACT</name>
<dbReference type="SUPFAM" id="SSF52218">
    <property type="entry name" value="Flavoproteins"/>
    <property type="match status" value="1"/>
</dbReference>
<comment type="function">
    <text evidence="7">Low-potential electron donor to a number of redox enzymes.</text>
</comment>
<evidence type="ECO:0000256" key="4">
    <source>
        <dbReference type="ARBA" id="ARBA00022630"/>
    </source>
</evidence>
<keyword evidence="5 7" id="KW-0288">FMN</keyword>
<gene>
    <name evidence="9" type="ORF">SHALO_1212</name>
</gene>
<dbReference type="NCBIfam" id="TIGR01752">
    <property type="entry name" value="flav_long"/>
    <property type="match status" value="1"/>
</dbReference>
<reference evidence="10" key="1">
    <citation type="submission" date="2016-08" db="EMBL/GenBank/DDBJ databases">
        <title>Complete genome sequence of the organohalide-respiring Epsilonproteobacterium Sulfurospirillum halorespirans.</title>
        <authorList>
            <person name="Goris T."/>
            <person name="Zimmermann J."/>
            <person name="Schenz B."/>
            <person name="Lemos M."/>
            <person name="Hackermueller J."/>
            <person name="Diekert G."/>
        </authorList>
    </citation>
    <scope>NUCLEOTIDE SEQUENCE [LARGE SCALE GENOMIC DNA]</scope>
    <source>
        <strain>DSM 13726</strain>
        <strain evidence="10">PCE-M2</strain>
    </source>
</reference>
<evidence type="ECO:0000256" key="2">
    <source>
        <dbReference type="ARBA" id="ARBA00005267"/>
    </source>
</evidence>
<dbReference type="InterPro" id="IPR001226">
    <property type="entry name" value="Flavodoxin_CS"/>
</dbReference>
<sequence length="171" mass="18797">MAKVGIFYASAGGNTTLVAEALKEAYELEDDDCILMEDDFDSVEQFDNYDVLFVGSSTWGQGDVHFSWVDPLFEITSDNISFAGKKVAFFGAGDSKTHGEHFCSALGKFNQIFTKAGAQVIGFVDKEGYNYTASLAESGDKLCGLAIDNINEKEKTSERIENWIEQLQGEI</sequence>
<dbReference type="Proteomes" id="UP000094609">
    <property type="component" value="Chromosome"/>
</dbReference>
<evidence type="ECO:0000256" key="6">
    <source>
        <dbReference type="ARBA" id="ARBA00022982"/>
    </source>
</evidence>
<comment type="similarity">
    <text evidence="2 7">Belongs to the flavodoxin family.</text>
</comment>
<dbReference type="InterPro" id="IPR050619">
    <property type="entry name" value="Flavodoxin"/>
</dbReference>
<proteinExistence type="inferred from homology"/>
<keyword evidence="3 7" id="KW-0813">Transport</keyword>